<gene>
    <name evidence="5" type="ORF">Ciccas_000934</name>
</gene>
<dbReference type="EMBL" id="JBJKFK010000056">
    <property type="protein sequence ID" value="KAL3320374.1"/>
    <property type="molecule type" value="Genomic_DNA"/>
</dbReference>
<evidence type="ECO:0000256" key="3">
    <source>
        <dbReference type="ARBA" id="ARBA00022801"/>
    </source>
</evidence>
<dbReference type="Gene3D" id="3.40.50.1820">
    <property type="entry name" value="alpha/beta hydrolase"/>
    <property type="match status" value="1"/>
</dbReference>
<evidence type="ECO:0000313" key="5">
    <source>
        <dbReference type="EMBL" id="KAL3320374.1"/>
    </source>
</evidence>
<dbReference type="SUPFAM" id="SSF53474">
    <property type="entry name" value="alpha/beta-Hydrolases"/>
    <property type="match status" value="1"/>
</dbReference>
<name>A0ABD2QLH7_9PLAT</name>
<dbReference type="AlphaFoldDB" id="A0ABD2QLH7"/>
<dbReference type="InterPro" id="IPR002018">
    <property type="entry name" value="CarbesteraseB"/>
</dbReference>
<feature type="domain" description="Carboxylesterase type B" evidence="4">
    <location>
        <begin position="16"/>
        <end position="183"/>
    </location>
</feature>
<reference evidence="5 6" key="1">
    <citation type="submission" date="2024-11" db="EMBL/GenBank/DDBJ databases">
        <title>Adaptive evolution of stress response genes in parasites aligns with host niche diversity.</title>
        <authorList>
            <person name="Hahn C."/>
            <person name="Resl P."/>
        </authorList>
    </citation>
    <scope>NUCLEOTIDE SEQUENCE [LARGE SCALE GENOMIC DNA]</scope>
    <source>
        <strain evidence="5">EGGRZ-B1_66</strain>
        <tissue evidence="5">Body</tissue>
    </source>
</reference>
<dbReference type="Proteomes" id="UP001626550">
    <property type="component" value="Unassembled WGS sequence"/>
</dbReference>
<dbReference type="Pfam" id="PF00135">
    <property type="entry name" value="COesterase"/>
    <property type="match status" value="1"/>
</dbReference>
<evidence type="ECO:0000259" key="4">
    <source>
        <dbReference type="Pfam" id="PF00135"/>
    </source>
</evidence>
<dbReference type="GO" id="GO:0052689">
    <property type="term" value="F:carboxylic ester hydrolase activity"/>
    <property type="evidence" value="ECO:0007669"/>
    <property type="project" value="UniProtKB-KW"/>
</dbReference>
<accession>A0ABD2QLH7</accession>
<keyword evidence="2" id="KW-0719">Serine esterase</keyword>
<evidence type="ECO:0000256" key="1">
    <source>
        <dbReference type="ARBA" id="ARBA00005964"/>
    </source>
</evidence>
<dbReference type="PANTHER" id="PTHR43918">
    <property type="entry name" value="ACETYLCHOLINESTERASE"/>
    <property type="match status" value="1"/>
</dbReference>
<protein>
    <recommendedName>
        <fullName evidence="4">Carboxylesterase type B domain-containing protein</fullName>
    </recommendedName>
</protein>
<comment type="caution">
    <text evidence="5">The sequence shown here is derived from an EMBL/GenBank/DDBJ whole genome shotgun (WGS) entry which is preliminary data.</text>
</comment>
<comment type="similarity">
    <text evidence="1">Belongs to the type-B carboxylesterase/lipase family.</text>
</comment>
<organism evidence="5 6">
    <name type="scientific">Cichlidogyrus casuarinus</name>
    <dbReference type="NCBI Taxonomy" id="1844966"/>
    <lineage>
        <taxon>Eukaryota</taxon>
        <taxon>Metazoa</taxon>
        <taxon>Spiralia</taxon>
        <taxon>Lophotrochozoa</taxon>
        <taxon>Platyhelminthes</taxon>
        <taxon>Monogenea</taxon>
        <taxon>Monopisthocotylea</taxon>
        <taxon>Dactylogyridea</taxon>
        <taxon>Ancyrocephalidae</taxon>
        <taxon>Cichlidogyrus</taxon>
    </lineage>
</organism>
<dbReference type="InterPro" id="IPR029058">
    <property type="entry name" value="AB_hydrolase_fold"/>
</dbReference>
<keyword evidence="6" id="KW-1185">Reference proteome</keyword>
<sequence length="190" mass="21003">MDNTQPFMKKWTHSAQDMALLSDEDSPAMSEKCLFLNIWTPSIAQTEQIPVMIWIHGGNFLTGGIRSELYNGGFLAAFSNVVVVTVQYRLGIFGIDLENKFHLGIDDQRAAISWINNNVHAFGGSRSRITLFGSGVGAVSVLEMVRSPPDTPNGMFQQIILHSYEGAISLLKEQKAYAALKRLIEDVSVI</sequence>
<dbReference type="PANTHER" id="PTHR43918:SF15">
    <property type="entry name" value="CARBOXYLIC ESTER HYDROLASE"/>
    <property type="match status" value="1"/>
</dbReference>
<dbReference type="InterPro" id="IPR050654">
    <property type="entry name" value="AChE-related_enzymes"/>
</dbReference>
<proteinExistence type="inferred from homology"/>
<evidence type="ECO:0000313" key="6">
    <source>
        <dbReference type="Proteomes" id="UP001626550"/>
    </source>
</evidence>
<evidence type="ECO:0000256" key="2">
    <source>
        <dbReference type="ARBA" id="ARBA00022487"/>
    </source>
</evidence>
<keyword evidence="3" id="KW-0378">Hydrolase</keyword>